<accession>A0ABS6FHB6</accession>
<sequence length="66" mass="7732">MKLTKIIFLESDTAEKENIIETVLHLDSHNFITKDALIAIIKYQNELIKEMEAYMADESNRVKTIY</sequence>
<proteinExistence type="predicted"/>
<protein>
    <submittedName>
        <fullName evidence="1">Uncharacterized protein</fullName>
    </submittedName>
</protein>
<evidence type="ECO:0000313" key="1">
    <source>
        <dbReference type="EMBL" id="MBU5669564.1"/>
    </source>
</evidence>
<dbReference type="RefSeq" id="WP_216549400.1">
    <property type="nucleotide sequence ID" value="NZ_JAHLQO010000004.1"/>
</dbReference>
<dbReference type="Proteomes" id="UP000783742">
    <property type="component" value="Unassembled WGS sequence"/>
</dbReference>
<evidence type="ECO:0000313" key="2">
    <source>
        <dbReference type="Proteomes" id="UP000783742"/>
    </source>
</evidence>
<comment type="caution">
    <text evidence="1">The sequence shown here is derived from an EMBL/GenBank/DDBJ whole genome shotgun (WGS) entry which is preliminary data.</text>
</comment>
<reference evidence="1 2" key="1">
    <citation type="submission" date="2021-06" db="EMBL/GenBank/DDBJ databases">
        <authorList>
            <person name="Sun Q."/>
            <person name="Li D."/>
        </authorList>
    </citation>
    <scope>NUCLEOTIDE SEQUENCE [LARGE SCALE GENOMIC DNA]</scope>
    <source>
        <strain evidence="1 2">MSJ-1</strain>
    </source>
</reference>
<dbReference type="EMBL" id="JAHLQO010000004">
    <property type="protein sequence ID" value="MBU5669564.1"/>
    <property type="molecule type" value="Genomic_DNA"/>
</dbReference>
<gene>
    <name evidence="1" type="ORF">KQI68_06885</name>
</gene>
<organism evidence="1 2">
    <name type="scientific">Peptoniphilus ovalis</name>
    <dbReference type="NCBI Taxonomy" id="2841503"/>
    <lineage>
        <taxon>Bacteria</taxon>
        <taxon>Bacillati</taxon>
        <taxon>Bacillota</taxon>
        <taxon>Tissierellia</taxon>
        <taxon>Tissierellales</taxon>
        <taxon>Peptoniphilaceae</taxon>
        <taxon>Peptoniphilus</taxon>
    </lineage>
</organism>
<keyword evidence="2" id="KW-1185">Reference proteome</keyword>
<name>A0ABS6FHB6_9FIRM</name>